<evidence type="ECO:0000256" key="1">
    <source>
        <dbReference type="SAM" id="Phobius"/>
    </source>
</evidence>
<reference evidence="3 4" key="1">
    <citation type="submission" date="2018-08" db="EMBL/GenBank/DDBJ databases">
        <title>A genome reference for cultivated species of the human gut microbiota.</title>
        <authorList>
            <person name="Zou Y."/>
            <person name="Xue W."/>
            <person name="Luo G."/>
        </authorList>
    </citation>
    <scope>NUCLEOTIDE SEQUENCE [LARGE SCALE GENOMIC DNA]</scope>
    <source>
        <strain evidence="3 4">AF45-17</strain>
    </source>
</reference>
<dbReference type="Gene3D" id="1.20.120.1220">
    <property type="match status" value="1"/>
</dbReference>
<dbReference type="GO" id="GO:0004190">
    <property type="term" value="F:aspartic-type endopeptidase activity"/>
    <property type="evidence" value="ECO:0007669"/>
    <property type="project" value="InterPro"/>
</dbReference>
<dbReference type="GO" id="GO:0016020">
    <property type="term" value="C:membrane"/>
    <property type="evidence" value="ECO:0007669"/>
    <property type="project" value="InterPro"/>
</dbReference>
<keyword evidence="1" id="KW-1133">Transmembrane helix</keyword>
<dbReference type="RefSeq" id="WP_015513580.1">
    <property type="nucleotide sequence ID" value="NZ_JAQENQ010000003.1"/>
</dbReference>
<evidence type="ECO:0000259" key="2">
    <source>
        <dbReference type="Pfam" id="PF01478"/>
    </source>
</evidence>
<feature type="transmembrane region" description="Helical" evidence="1">
    <location>
        <begin position="151"/>
        <end position="172"/>
    </location>
</feature>
<organism evidence="3 4">
    <name type="scientific">Coprococcus catus</name>
    <dbReference type="NCBI Taxonomy" id="116085"/>
    <lineage>
        <taxon>Bacteria</taxon>
        <taxon>Bacillati</taxon>
        <taxon>Bacillota</taxon>
        <taxon>Clostridia</taxon>
        <taxon>Lachnospirales</taxon>
        <taxon>Lachnospiraceae</taxon>
        <taxon>Coprococcus</taxon>
    </lineage>
</organism>
<dbReference type="AlphaFoldDB" id="A0A3E2TR44"/>
<dbReference type="Proteomes" id="UP000260773">
    <property type="component" value="Unassembled WGS sequence"/>
</dbReference>
<keyword evidence="1" id="KW-0472">Membrane</keyword>
<feature type="transmembrane region" description="Helical" evidence="1">
    <location>
        <begin position="24"/>
        <end position="43"/>
    </location>
</feature>
<keyword evidence="1" id="KW-0812">Transmembrane</keyword>
<accession>A0A3E2TR44</accession>
<feature type="transmembrane region" description="Helical" evidence="1">
    <location>
        <begin position="55"/>
        <end position="73"/>
    </location>
</feature>
<sequence length="175" mass="19499">MILQMTLLLFMAAAAVKDYRSYWVPNELILAGALNGYILRFWADGSGGVIDGAAGMVLIFILCAGLFVLSMFGAGDLKLMMAMAVYMGPVKSVRILIVSLVFGAVISLLKMLKYDICKERFRYLLHYAQRIQRHGAEPYMDMSHLQGREHFIIPFAVPLFLALAAEIVVWNMGSL</sequence>
<gene>
    <name evidence="3" type="ORF">DW070_03825</name>
</gene>
<feature type="transmembrane region" description="Helical" evidence="1">
    <location>
        <begin position="93"/>
        <end position="112"/>
    </location>
</feature>
<dbReference type="InterPro" id="IPR000045">
    <property type="entry name" value="Prepilin_IV_endopep_pep"/>
</dbReference>
<evidence type="ECO:0000313" key="3">
    <source>
        <dbReference type="EMBL" id="RGB81279.1"/>
    </source>
</evidence>
<proteinExistence type="predicted"/>
<name>A0A3E2TR44_9FIRM</name>
<protein>
    <submittedName>
        <fullName evidence="3">Prepilin peptidase</fullName>
    </submittedName>
</protein>
<feature type="domain" description="Prepilin type IV endopeptidase peptidase" evidence="2">
    <location>
        <begin position="6"/>
        <end position="108"/>
    </location>
</feature>
<evidence type="ECO:0000313" key="4">
    <source>
        <dbReference type="Proteomes" id="UP000260773"/>
    </source>
</evidence>
<dbReference type="Pfam" id="PF01478">
    <property type="entry name" value="Peptidase_A24"/>
    <property type="match status" value="1"/>
</dbReference>
<dbReference type="EMBL" id="QVEP01000006">
    <property type="protein sequence ID" value="RGB81279.1"/>
    <property type="molecule type" value="Genomic_DNA"/>
</dbReference>
<comment type="caution">
    <text evidence="3">The sequence shown here is derived from an EMBL/GenBank/DDBJ whole genome shotgun (WGS) entry which is preliminary data.</text>
</comment>